<proteinExistence type="predicted"/>
<keyword evidence="1" id="KW-0732">Signal</keyword>
<protein>
    <recommendedName>
        <fullName evidence="4">FAD/FMN-containing dehydrogenase</fullName>
    </recommendedName>
</protein>
<feature type="chain" id="PRO_5032339477" description="FAD/FMN-containing dehydrogenase" evidence="1">
    <location>
        <begin position="24"/>
        <end position="155"/>
    </location>
</feature>
<sequence length="155" mass="17706">MIQRVMQMLMLTVSILVAGYSNAQDLSSVSVNDQWDKPVTIDSQIKWLVFSHHKEGGEWVKNAIQQQNVSNLSAHNIVYLADISAMPGFITRLFALPKMRDYGFRIGLIRDEDIAQNWPKQENSVSVYWMDNGSVTESQFFASEDTFSAWLKSVR</sequence>
<organism evidence="2 3">
    <name type="scientific">Oceanospirillum sediminis</name>
    <dbReference type="NCBI Taxonomy" id="2760088"/>
    <lineage>
        <taxon>Bacteria</taxon>
        <taxon>Pseudomonadati</taxon>
        <taxon>Pseudomonadota</taxon>
        <taxon>Gammaproteobacteria</taxon>
        <taxon>Oceanospirillales</taxon>
        <taxon>Oceanospirillaceae</taxon>
        <taxon>Oceanospirillum</taxon>
    </lineage>
</organism>
<comment type="caution">
    <text evidence="2">The sequence shown here is derived from an EMBL/GenBank/DDBJ whole genome shotgun (WGS) entry which is preliminary data.</text>
</comment>
<evidence type="ECO:0000313" key="3">
    <source>
        <dbReference type="Proteomes" id="UP000565262"/>
    </source>
</evidence>
<dbReference type="EMBL" id="JACJFM010000069">
    <property type="protein sequence ID" value="MBB1489640.1"/>
    <property type="molecule type" value="Genomic_DNA"/>
</dbReference>
<accession>A0A839IY80</accession>
<dbReference type="AlphaFoldDB" id="A0A839IY80"/>
<name>A0A839IY80_9GAMM</name>
<reference evidence="2 3" key="1">
    <citation type="submission" date="2020-08" db="EMBL/GenBank/DDBJ databases">
        <title>Oceanospirillum sp. nov. isolated from marine sediment.</title>
        <authorList>
            <person name="Ji X."/>
        </authorList>
    </citation>
    <scope>NUCLEOTIDE SEQUENCE [LARGE SCALE GENOMIC DNA]</scope>
    <source>
        <strain evidence="2 3">D5</strain>
    </source>
</reference>
<evidence type="ECO:0008006" key="4">
    <source>
        <dbReference type="Google" id="ProtNLM"/>
    </source>
</evidence>
<keyword evidence="3" id="KW-1185">Reference proteome</keyword>
<dbReference type="RefSeq" id="WP_182812276.1">
    <property type="nucleotide sequence ID" value="NZ_JACJFM010000069.1"/>
</dbReference>
<evidence type="ECO:0000313" key="2">
    <source>
        <dbReference type="EMBL" id="MBB1489640.1"/>
    </source>
</evidence>
<evidence type="ECO:0000256" key="1">
    <source>
        <dbReference type="SAM" id="SignalP"/>
    </source>
</evidence>
<dbReference type="Proteomes" id="UP000565262">
    <property type="component" value="Unassembled WGS sequence"/>
</dbReference>
<gene>
    <name evidence="2" type="ORF">H4O21_23800</name>
</gene>
<feature type="signal peptide" evidence="1">
    <location>
        <begin position="1"/>
        <end position="23"/>
    </location>
</feature>